<dbReference type="EMBL" id="UINC01018798">
    <property type="protein sequence ID" value="SVA79232.1"/>
    <property type="molecule type" value="Genomic_DNA"/>
</dbReference>
<reference evidence="2" key="1">
    <citation type="submission" date="2018-05" db="EMBL/GenBank/DDBJ databases">
        <authorList>
            <person name="Lanie J.A."/>
            <person name="Ng W.-L."/>
            <person name="Kazmierczak K.M."/>
            <person name="Andrzejewski T.M."/>
            <person name="Davidsen T.M."/>
            <person name="Wayne K.J."/>
            <person name="Tettelin H."/>
            <person name="Glass J.I."/>
            <person name="Rusch D."/>
            <person name="Podicherti R."/>
            <person name="Tsui H.-C.T."/>
            <person name="Winkler M.E."/>
        </authorList>
    </citation>
    <scope>NUCLEOTIDE SEQUENCE</scope>
</reference>
<feature type="domain" description="MaoC-like" evidence="1">
    <location>
        <begin position="11"/>
        <end position="121"/>
    </location>
</feature>
<gene>
    <name evidence="2" type="ORF">METZ01_LOCUS132086</name>
</gene>
<dbReference type="Pfam" id="PF01575">
    <property type="entry name" value="MaoC_dehydratas"/>
    <property type="match status" value="1"/>
</dbReference>
<dbReference type="PANTHER" id="PTHR43664">
    <property type="entry name" value="MONOAMINE OXIDASE-RELATED"/>
    <property type="match status" value="1"/>
</dbReference>
<sequence>MTDLYFDDLKVGQVFESVGRTITNHDVLTYAGITGDNNEVHTNDEFAKNTPFKKRIAHGLLIVGIASGLTQRLGIFNRSAMAALDLQWTFKAPVVIGDTIHIRVTIENMRETSKGDRGIVTRRYDVLNQRDEVVQTGNFVVMMHKKPK</sequence>
<proteinExistence type="predicted"/>
<dbReference type="AlphaFoldDB" id="A0A381YRI0"/>
<evidence type="ECO:0000313" key="2">
    <source>
        <dbReference type="EMBL" id="SVA79232.1"/>
    </source>
</evidence>
<protein>
    <recommendedName>
        <fullName evidence="1">MaoC-like domain-containing protein</fullName>
    </recommendedName>
</protein>
<dbReference type="InterPro" id="IPR052342">
    <property type="entry name" value="MCH/BMMD"/>
</dbReference>
<accession>A0A381YRI0</accession>
<dbReference type="SUPFAM" id="SSF54637">
    <property type="entry name" value="Thioesterase/thiol ester dehydrase-isomerase"/>
    <property type="match status" value="1"/>
</dbReference>
<dbReference type="InterPro" id="IPR029069">
    <property type="entry name" value="HotDog_dom_sf"/>
</dbReference>
<dbReference type="PANTHER" id="PTHR43664:SF1">
    <property type="entry name" value="BETA-METHYLMALYL-COA DEHYDRATASE"/>
    <property type="match status" value="1"/>
</dbReference>
<organism evidence="2">
    <name type="scientific">marine metagenome</name>
    <dbReference type="NCBI Taxonomy" id="408172"/>
    <lineage>
        <taxon>unclassified sequences</taxon>
        <taxon>metagenomes</taxon>
        <taxon>ecological metagenomes</taxon>
    </lineage>
</organism>
<dbReference type="Gene3D" id="3.10.129.10">
    <property type="entry name" value="Hotdog Thioesterase"/>
    <property type="match status" value="1"/>
</dbReference>
<dbReference type="InterPro" id="IPR002539">
    <property type="entry name" value="MaoC-like_dom"/>
</dbReference>
<name>A0A381YRI0_9ZZZZ</name>
<evidence type="ECO:0000259" key="1">
    <source>
        <dbReference type="Pfam" id="PF01575"/>
    </source>
</evidence>